<feature type="region of interest" description="Disordered" evidence="1">
    <location>
        <begin position="33"/>
        <end position="70"/>
    </location>
</feature>
<organism evidence="2 3">
    <name type="scientific">Panicum virgatum</name>
    <name type="common">Blackwell switchgrass</name>
    <dbReference type="NCBI Taxonomy" id="38727"/>
    <lineage>
        <taxon>Eukaryota</taxon>
        <taxon>Viridiplantae</taxon>
        <taxon>Streptophyta</taxon>
        <taxon>Embryophyta</taxon>
        <taxon>Tracheophyta</taxon>
        <taxon>Spermatophyta</taxon>
        <taxon>Magnoliopsida</taxon>
        <taxon>Liliopsida</taxon>
        <taxon>Poales</taxon>
        <taxon>Poaceae</taxon>
        <taxon>PACMAD clade</taxon>
        <taxon>Panicoideae</taxon>
        <taxon>Panicodae</taxon>
        <taxon>Paniceae</taxon>
        <taxon>Panicinae</taxon>
        <taxon>Panicum</taxon>
        <taxon>Panicum sect. Hiantes</taxon>
    </lineage>
</organism>
<evidence type="ECO:0000313" key="3">
    <source>
        <dbReference type="Proteomes" id="UP000823388"/>
    </source>
</evidence>
<feature type="compositionally biased region" description="Basic residues" evidence="1">
    <location>
        <begin position="33"/>
        <end position="62"/>
    </location>
</feature>
<evidence type="ECO:0000313" key="2">
    <source>
        <dbReference type="EMBL" id="KAG2586146.1"/>
    </source>
</evidence>
<name>A0A8T0RML2_PANVG</name>
<comment type="caution">
    <text evidence="2">The sequence shown here is derived from an EMBL/GenBank/DDBJ whole genome shotgun (WGS) entry which is preliminary data.</text>
</comment>
<dbReference type="Proteomes" id="UP000823388">
    <property type="component" value="Chromosome 5N"/>
</dbReference>
<keyword evidence="3" id="KW-1185">Reference proteome</keyword>
<sequence length="182" mass="20644">MTFDDLGQGGLEAGHGAPLMTFECTMLRTERRTRCRSPRSRSRSWTRRAPRTLTHPGRRQRPRQGQLSSCGRHLRQVHVRRLAHRRAQLALQRHCRHLPEARVIRDRQGSRSTRVSIVLQDVRCEPRNAPDGEGVGRVPRRSPVGAQVHGGLSGVLTKTNSDHTPSLSCTNTRRCNARMQQN</sequence>
<protein>
    <submittedName>
        <fullName evidence="2">Uncharacterized protein</fullName>
    </submittedName>
</protein>
<dbReference type="EMBL" id="CM029046">
    <property type="protein sequence ID" value="KAG2586146.1"/>
    <property type="molecule type" value="Genomic_DNA"/>
</dbReference>
<accession>A0A8T0RML2</accession>
<gene>
    <name evidence="2" type="ORF">PVAP13_5NG103508</name>
</gene>
<reference evidence="2" key="1">
    <citation type="submission" date="2020-05" db="EMBL/GenBank/DDBJ databases">
        <title>WGS assembly of Panicum virgatum.</title>
        <authorList>
            <person name="Lovell J.T."/>
            <person name="Jenkins J."/>
            <person name="Shu S."/>
            <person name="Juenger T.E."/>
            <person name="Schmutz J."/>
        </authorList>
    </citation>
    <scope>NUCLEOTIDE SEQUENCE</scope>
    <source>
        <strain evidence="2">AP13</strain>
    </source>
</reference>
<proteinExistence type="predicted"/>
<evidence type="ECO:0000256" key="1">
    <source>
        <dbReference type="SAM" id="MobiDB-lite"/>
    </source>
</evidence>
<feature type="region of interest" description="Disordered" evidence="1">
    <location>
        <begin position="126"/>
        <end position="147"/>
    </location>
</feature>
<dbReference type="AlphaFoldDB" id="A0A8T0RML2"/>